<feature type="domain" description="NodB homology" evidence="7">
    <location>
        <begin position="51"/>
        <end position="244"/>
    </location>
</feature>
<evidence type="ECO:0000313" key="9">
    <source>
        <dbReference type="Proteomes" id="UP001275084"/>
    </source>
</evidence>
<evidence type="ECO:0000256" key="5">
    <source>
        <dbReference type="ARBA" id="ARBA00023277"/>
    </source>
</evidence>
<keyword evidence="9" id="KW-1185">Reference proteome</keyword>
<organism evidence="8 9">
    <name type="scientific">Lasiosphaeria hispida</name>
    <dbReference type="NCBI Taxonomy" id="260671"/>
    <lineage>
        <taxon>Eukaryota</taxon>
        <taxon>Fungi</taxon>
        <taxon>Dikarya</taxon>
        <taxon>Ascomycota</taxon>
        <taxon>Pezizomycotina</taxon>
        <taxon>Sordariomycetes</taxon>
        <taxon>Sordariomycetidae</taxon>
        <taxon>Sordariales</taxon>
        <taxon>Lasiosphaeriaceae</taxon>
        <taxon>Lasiosphaeria</taxon>
    </lineage>
</organism>
<evidence type="ECO:0000256" key="6">
    <source>
        <dbReference type="ARBA" id="ARBA00023285"/>
    </source>
</evidence>
<evidence type="ECO:0000256" key="4">
    <source>
        <dbReference type="ARBA" id="ARBA00022801"/>
    </source>
</evidence>
<dbReference type="GO" id="GO:0016810">
    <property type="term" value="F:hydrolase activity, acting on carbon-nitrogen (but not peptide) bonds"/>
    <property type="evidence" value="ECO:0007669"/>
    <property type="project" value="InterPro"/>
</dbReference>
<evidence type="ECO:0000256" key="1">
    <source>
        <dbReference type="ARBA" id="ARBA00001941"/>
    </source>
</evidence>
<reference evidence="8" key="2">
    <citation type="submission" date="2023-06" db="EMBL/GenBank/DDBJ databases">
        <authorList>
            <consortium name="Lawrence Berkeley National Laboratory"/>
            <person name="Haridas S."/>
            <person name="Hensen N."/>
            <person name="Bonometti L."/>
            <person name="Westerberg I."/>
            <person name="Brannstrom I.O."/>
            <person name="Guillou S."/>
            <person name="Cros-Aarteil S."/>
            <person name="Calhoun S."/>
            <person name="Kuo A."/>
            <person name="Mondo S."/>
            <person name="Pangilinan J."/>
            <person name="Riley R."/>
            <person name="Labutti K."/>
            <person name="Andreopoulos B."/>
            <person name="Lipzen A."/>
            <person name="Chen C."/>
            <person name="Yanf M."/>
            <person name="Daum C."/>
            <person name="Ng V."/>
            <person name="Clum A."/>
            <person name="Steindorff A."/>
            <person name="Ohm R."/>
            <person name="Martin F."/>
            <person name="Silar P."/>
            <person name="Natvig D."/>
            <person name="Lalanne C."/>
            <person name="Gautier V."/>
            <person name="Ament-Velasquez S.L."/>
            <person name="Kruys A."/>
            <person name="Hutchinson M.I."/>
            <person name="Powell A.J."/>
            <person name="Barry K."/>
            <person name="Miller A.N."/>
            <person name="Grigoriev I.V."/>
            <person name="Debuchy R."/>
            <person name="Gladieux P."/>
            <person name="Thoren M.H."/>
            <person name="Johannesson H."/>
        </authorList>
    </citation>
    <scope>NUCLEOTIDE SEQUENCE</scope>
    <source>
        <strain evidence="8">CBS 955.72</strain>
    </source>
</reference>
<dbReference type="EMBL" id="JAUIQD010000009">
    <property type="protein sequence ID" value="KAK3339988.1"/>
    <property type="molecule type" value="Genomic_DNA"/>
</dbReference>
<keyword evidence="3" id="KW-0732">Signal</keyword>
<keyword evidence="6" id="KW-0170">Cobalt</keyword>
<dbReference type="GO" id="GO:0046872">
    <property type="term" value="F:metal ion binding"/>
    <property type="evidence" value="ECO:0007669"/>
    <property type="project" value="UniProtKB-KW"/>
</dbReference>
<dbReference type="CDD" id="cd10951">
    <property type="entry name" value="CE4_ClCDA_like"/>
    <property type="match status" value="1"/>
</dbReference>
<dbReference type="PANTHER" id="PTHR46471">
    <property type="entry name" value="CHITIN DEACETYLASE"/>
    <property type="match status" value="1"/>
</dbReference>
<dbReference type="GO" id="GO:0005975">
    <property type="term" value="P:carbohydrate metabolic process"/>
    <property type="evidence" value="ECO:0007669"/>
    <property type="project" value="InterPro"/>
</dbReference>
<dbReference type="InterPro" id="IPR011330">
    <property type="entry name" value="Glyco_hydro/deAcase_b/a-brl"/>
</dbReference>
<dbReference type="PANTHER" id="PTHR46471:SF4">
    <property type="entry name" value="CHITIN DEACETYLASE"/>
    <property type="match status" value="1"/>
</dbReference>
<proteinExistence type="predicted"/>
<name>A0AAJ0H652_9PEZI</name>
<evidence type="ECO:0000259" key="7">
    <source>
        <dbReference type="PROSITE" id="PS51677"/>
    </source>
</evidence>
<gene>
    <name evidence="8" type="ORF">B0T25DRAFT_366800</name>
</gene>
<keyword evidence="5" id="KW-0119">Carbohydrate metabolism</keyword>
<dbReference type="AlphaFoldDB" id="A0AAJ0H652"/>
<dbReference type="SUPFAM" id="SSF88713">
    <property type="entry name" value="Glycoside hydrolase/deacetylase"/>
    <property type="match status" value="1"/>
</dbReference>
<keyword evidence="2" id="KW-0479">Metal-binding</keyword>
<dbReference type="Pfam" id="PF01522">
    <property type="entry name" value="Polysacc_deac_1"/>
    <property type="match status" value="1"/>
</dbReference>
<reference evidence="8" key="1">
    <citation type="journal article" date="2023" name="Mol. Phylogenet. Evol.">
        <title>Genome-scale phylogeny and comparative genomics of the fungal order Sordariales.</title>
        <authorList>
            <person name="Hensen N."/>
            <person name="Bonometti L."/>
            <person name="Westerberg I."/>
            <person name="Brannstrom I.O."/>
            <person name="Guillou S."/>
            <person name="Cros-Aarteil S."/>
            <person name="Calhoun S."/>
            <person name="Haridas S."/>
            <person name="Kuo A."/>
            <person name="Mondo S."/>
            <person name="Pangilinan J."/>
            <person name="Riley R."/>
            <person name="LaButti K."/>
            <person name="Andreopoulos B."/>
            <person name="Lipzen A."/>
            <person name="Chen C."/>
            <person name="Yan M."/>
            <person name="Daum C."/>
            <person name="Ng V."/>
            <person name="Clum A."/>
            <person name="Steindorff A."/>
            <person name="Ohm R.A."/>
            <person name="Martin F."/>
            <person name="Silar P."/>
            <person name="Natvig D.O."/>
            <person name="Lalanne C."/>
            <person name="Gautier V."/>
            <person name="Ament-Velasquez S.L."/>
            <person name="Kruys A."/>
            <person name="Hutchinson M.I."/>
            <person name="Powell A.J."/>
            <person name="Barry K."/>
            <person name="Miller A.N."/>
            <person name="Grigoriev I.V."/>
            <person name="Debuchy R."/>
            <person name="Gladieux P."/>
            <person name="Hiltunen Thoren M."/>
            <person name="Johannesson H."/>
        </authorList>
    </citation>
    <scope>NUCLEOTIDE SEQUENCE</scope>
    <source>
        <strain evidence="8">CBS 955.72</strain>
    </source>
</reference>
<accession>A0AAJ0H652</accession>
<sequence>MHIPKLLPIGALLAAREQTQTPAQTSSSSPQPLLARDVPYGVIIEHCTVPGVVALTFDDGPFQYTSQVLDFLGQYGAKATFFVNGDNWSHGIDDSSTPWPATLKRMISEGHQIGSHTWSHVDLTAADSTTRYNQMQQLDVALTNVIGKSPTYMRPPYATCEGGCLADMQQLGYHVINFDVDTKDYLHDTPEDISVAMDTFSAAVGSGGPSSSFLVLSHDVHEQTALALTPYMLDKIYAKGYRAVTVGECLGDAPENWYRSS</sequence>
<evidence type="ECO:0000313" key="8">
    <source>
        <dbReference type="EMBL" id="KAK3339988.1"/>
    </source>
</evidence>
<evidence type="ECO:0000256" key="3">
    <source>
        <dbReference type="ARBA" id="ARBA00022729"/>
    </source>
</evidence>
<dbReference type="Gene3D" id="3.20.20.370">
    <property type="entry name" value="Glycoside hydrolase/deacetylase"/>
    <property type="match status" value="1"/>
</dbReference>
<evidence type="ECO:0000256" key="2">
    <source>
        <dbReference type="ARBA" id="ARBA00022723"/>
    </source>
</evidence>
<comment type="cofactor">
    <cofactor evidence="1">
        <name>Co(2+)</name>
        <dbReference type="ChEBI" id="CHEBI:48828"/>
    </cofactor>
</comment>
<dbReference type="PROSITE" id="PS51677">
    <property type="entry name" value="NODB"/>
    <property type="match status" value="1"/>
</dbReference>
<comment type="caution">
    <text evidence="8">The sequence shown here is derived from an EMBL/GenBank/DDBJ whole genome shotgun (WGS) entry which is preliminary data.</text>
</comment>
<keyword evidence="4" id="KW-0378">Hydrolase</keyword>
<dbReference type="InterPro" id="IPR002509">
    <property type="entry name" value="NODB_dom"/>
</dbReference>
<protein>
    <recommendedName>
        <fullName evidence="7">NodB homology domain-containing protein</fullName>
    </recommendedName>
</protein>
<dbReference type="Proteomes" id="UP001275084">
    <property type="component" value="Unassembled WGS sequence"/>
</dbReference>